<keyword evidence="2" id="KW-1185">Reference proteome</keyword>
<accession>A0A8X6KEP4</accession>
<comment type="caution">
    <text evidence="1">The sequence shown here is derived from an EMBL/GenBank/DDBJ whole genome shotgun (WGS) entry which is preliminary data.</text>
</comment>
<dbReference type="AlphaFoldDB" id="A0A8X6KEP4"/>
<protein>
    <submittedName>
        <fullName evidence="1">Uncharacterized protein</fullName>
    </submittedName>
</protein>
<evidence type="ECO:0000313" key="2">
    <source>
        <dbReference type="Proteomes" id="UP000887013"/>
    </source>
</evidence>
<name>A0A8X6KEP4_NEPPI</name>
<gene>
    <name evidence="1" type="ORF">NPIL_421981</name>
</gene>
<proteinExistence type="predicted"/>
<sequence length="134" mass="14127">MLVWEPLMVSRVQSRREGWSSCRSWSHSNLGVGAASGAAGLAMLVLGDKLDSCWSKSRSWSGCYTGLKGNAGLGANLDSVPALGGKAGAGRSWSQPNLESVAVLSRSVRRQCWSGTQDSVPTNLGGEGWSLCRL</sequence>
<reference evidence="1" key="1">
    <citation type="submission" date="2020-08" db="EMBL/GenBank/DDBJ databases">
        <title>Multicomponent nature underlies the extraordinary mechanical properties of spider dragline silk.</title>
        <authorList>
            <person name="Kono N."/>
            <person name="Nakamura H."/>
            <person name="Mori M."/>
            <person name="Yoshida Y."/>
            <person name="Ohtoshi R."/>
            <person name="Malay A.D."/>
            <person name="Moran D.A.P."/>
            <person name="Tomita M."/>
            <person name="Numata K."/>
            <person name="Arakawa K."/>
        </authorList>
    </citation>
    <scope>NUCLEOTIDE SEQUENCE</scope>
</reference>
<organism evidence="1 2">
    <name type="scientific">Nephila pilipes</name>
    <name type="common">Giant wood spider</name>
    <name type="synonym">Nephila maculata</name>
    <dbReference type="NCBI Taxonomy" id="299642"/>
    <lineage>
        <taxon>Eukaryota</taxon>
        <taxon>Metazoa</taxon>
        <taxon>Ecdysozoa</taxon>
        <taxon>Arthropoda</taxon>
        <taxon>Chelicerata</taxon>
        <taxon>Arachnida</taxon>
        <taxon>Araneae</taxon>
        <taxon>Araneomorphae</taxon>
        <taxon>Entelegynae</taxon>
        <taxon>Araneoidea</taxon>
        <taxon>Nephilidae</taxon>
        <taxon>Nephila</taxon>
    </lineage>
</organism>
<evidence type="ECO:0000313" key="1">
    <source>
        <dbReference type="EMBL" id="GFS43705.1"/>
    </source>
</evidence>
<dbReference type="EMBL" id="BMAW01090222">
    <property type="protein sequence ID" value="GFS43705.1"/>
    <property type="molecule type" value="Genomic_DNA"/>
</dbReference>
<dbReference type="Proteomes" id="UP000887013">
    <property type="component" value="Unassembled WGS sequence"/>
</dbReference>